<dbReference type="GO" id="GO:0016301">
    <property type="term" value="F:kinase activity"/>
    <property type="evidence" value="ECO:0007669"/>
    <property type="project" value="InterPro"/>
</dbReference>
<name>A0A4Q2RK75_9ACTN</name>
<dbReference type="RefSeq" id="WP_129478878.1">
    <property type="nucleotide sequence ID" value="NZ_SDWS01000011.1"/>
</dbReference>
<evidence type="ECO:0000256" key="6">
    <source>
        <dbReference type="ARBA" id="ARBA00048178"/>
    </source>
</evidence>
<comment type="caution">
    <text evidence="9">The sequence shown here is derived from an EMBL/GenBank/DDBJ whole genome shotgun (WGS) entry which is preliminary data.</text>
</comment>
<evidence type="ECO:0000259" key="8">
    <source>
        <dbReference type="Pfam" id="PF06414"/>
    </source>
</evidence>
<dbReference type="InterPro" id="IPR027417">
    <property type="entry name" value="P-loop_NTPase"/>
</dbReference>
<evidence type="ECO:0000256" key="2">
    <source>
        <dbReference type="ARBA" id="ARBA00011963"/>
    </source>
</evidence>
<dbReference type="SUPFAM" id="SSF52540">
    <property type="entry name" value="P-loop containing nucleoside triphosphate hydrolases"/>
    <property type="match status" value="1"/>
</dbReference>
<keyword evidence="4" id="KW-0067">ATP-binding</keyword>
<proteinExistence type="inferred from homology"/>
<evidence type="ECO:0000313" key="9">
    <source>
        <dbReference type="EMBL" id="RYB88666.1"/>
    </source>
</evidence>
<protein>
    <recommendedName>
        <fullName evidence="5">UDP-N-acetylglucosamine kinase</fullName>
        <ecNumber evidence="2">2.7.1.176</ecNumber>
    </recommendedName>
    <alternativeName>
        <fullName evidence="5">UDP-N-acetylglucosamine kinase</fullName>
    </alternativeName>
</protein>
<dbReference type="OrthoDB" id="3821392at2"/>
<dbReference type="Pfam" id="PF06414">
    <property type="entry name" value="Zeta_toxin"/>
    <property type="match status" value="1"/>
</dbReference>
<dbReference type="GO" id="GO:0005524">
    <property type="term" value="F:ATP binding"/>
    <property type="evidence" value="ECO:0007669"/>
    <property type="project" value="UniProtKB-KW"/>
</dbReference>
<reference evidence="9 10" key="1">
    <citation type="submission" date="2019-01" db="EMBL/GenBank/DDBJ databases">
        <title>Novel species of Nocardioides.</title>
        <authorList>
            <person name="Liu Q."/>
            <person name="Xin Y.-H."/>
        </authorList>
    </citation>
    <scope>NUCLEOTIDE SEQUENCE [LARGE SCALE GENOMIC DNA]</scope>
    <source>
        <strain evidence="9 10">HLT3-15</strain>
    </source>
</reference>
<dbReference type="EMBL" id="SDWS01000011">
    <property type="protein sequence ID" value="RYB88666.1"/>
    <property type="molecule type" value="Genomic_DNA"/>
</dbReference>
<dbReference type="Gene3D" id="3.40.50.300">
    <property type="entry name" value="P-loop containing nucleotide triphosphate hydrolases"/>
    <property type="match status" value="1"/>
</dbReference>
<evidence type="ECO:0000256" key="7">
    <source>
        <dbReference type="SAM" id="MobiDB-lite"/>
    </source>
</evidence>
<sequence length="322" mass="35268">MERRAMSPAASPADSTPRWSTREELEDTVVAYQPHWWRTDADALAVINDRVRHPGLRDRIVATSDLGQIVTTAAVYRPASPGAPAGRPFLDERLAVHEQIIDDCVPTFSATPASAPARTPAAYFTIGCPGSGKTSVLRRIVDVHRFQEAQKVEETQEAASVGPTQPAPCSIIDADRVRQKLPEYADGLGAFVVEEECFALTYGRVFEAALARRADVIYDTIGRLASIRDNIELLHADGFEIHVLQARAGLDDCRDRTERRALEVDGRLVPPAMLERAASDAAEALAALRRERFPLASWAIVDTSDMTSPALIEGTEPWSMVL</sequence>
<comment type="similarity">
    <text evidence="1">Belongs to the zeta toxin family.</text>
</comment>
<evidence type="ECO:0000313" key="10">
    <source>
        <dbReference type="Proteomes" id="UP000291838"/>
    </source>
</evidence>
<comment type="catalytic activity">
    <reaction evidence="6">
        <text>UDP-N-acetyl-alpha-D-glucosamine + ATP = UDP-N-acetyl-alpha-D-glucosamine 3'-phosphate + ADP + H(+)</text>
        <dbReference type="Rhea" id="RHEA:32671"/>
        <dbReference type="ChEBI" id="CHEBI:15378"/>
        <dbReference type="ChEBI" id="CHEBI:30616"/>
        <dbReference type="ChEBI" id="CHEBI:57705"/>
        <dbReference type="ChEBI" id="CHEBI:64353"/>
        <dbReference type="ChEBI" id="CHEBI:456216"/>
        <dbReference type="EC" id="2.7.1.176"/>
    </reaction>
</comment>
<dbReference type="AlphaFoldDB" id="A0A4Q2RK75"/>
<evidence type="ECO:0000256" key="1">
    <source>
        <dbReference type="ARBA" id="ARBA00009104"/>
    </source>
</evidence>
<evidence type="ECO:0000256" key="5">
    <source>
        <dbReference type="ARBA" id="ARBA00032897"/>
    </source>
</evidence>
<dbReference type="EC" id="2.7.1.176" evidence="2"/>
<evidence type="ECO:0000256" key="4">
    <source>
        <dbReference type="ARBA" id="ARBA00022840"/>
    </source>
</evidence>
<organism evidence="9 10">
    <name type="scientific">Nocardioides glacieisoli</name>
    <dbReference type="NCBI Taxonomy" id="1168730"/>
    <lineage>
        <taxon>Bacteria</taxon>
        <taxon>Bacillati</taxon>
        <taxon>Actinomycetota</taxon>
        <taxon>Actinomycetes</taxon>
        <taxon>Propionibacteriales</taxon>
        <taxon>Nocardioidaceae</taxon>
        <taxon>Nocardioides</taxon>
    </lineage>
</organism>
<dbReference type="InterPro" id="IPR010488">
    <property type="entry name" value="Zeta_toxin_domain"/>
</dbReference>
<keyword evidence="3" id="KW-0547">Nucleotide-binding</keyword>
<feature type="region of interest" description="Disordered" evidence="7">
    <location>
        <begin position="1"/>
        <end position="22"/>
    </location>
</feature>
<gene>
    <name evidence="9" type="ORF">EUA06_19395</name>
</gene>
<feature type="domain" description="Zeta toxin" evidence="8">
    <location>
        <begin position="171"/>
        <end position="303"/>
    </location>
</feature>
<keyword evidence="10" id="KW-1185">Reference proteome</keyword>
<accession>A0A4Q2RK75</accession>
<dbReference type="Proteomes" id="UP000291838">
    <property type="component" value="Unassembled WGS sequence"/>
</dbReference>
<evidence type="ECO:0000256" key="3">
    <source>
        <dbReference type="ARBA" id="ARBA00022741"/>
    </source>
</evidence>